<name>A0A7C2M3F4_9FLAO</name>
<evidence type="ECO:0008006" key="2">
    <source>
        <dbReference type="Google" id="ProtNLM"/>
    </source>
</evidence>
<feature type="non-terminal residue" evidence="1">
    <location>
        <position position="1"/>
    </location>
</feature>
<comment type="caution">
    <text evidence="1">The sequence shown here is derived from an EMBL/GenBank/DDBJ whole genome shotgun (WGS) entry which is preliminary data.</text>
</comment>
<dbReference type="AlphaFoldDB" id="A0A7C2M3F4"/>
<proteinExistence type="predicted"/>
<dbReference type="EMBL" id="DSEE01000116">
    <property type="protein sequence ID" value="HER39885.1"/>
    <property type="molecule type" value="Genomic_DNA"/>
</dbReference>
<gene>
    <name evidence="1" type="ORF">ENO10_01555</name>
</gene>
<evidence type="ECO:0000313" key="1">
    <source>
        <dbReference type="EMBL" id="HER39885.1"/>
    </source>
</evidence>
<dbReference type="Gene3D" id="3.40.50.1820">
    <property type="entry name" value="alpha/beta hydrolase"/>
    <property type="match status" value="1"/>
</dbReference>
<dbReference type="InterPro" id="IPR029058">
    <property type="entry name" value="AB_hydrolase_fold"/>
</dbReference>
<reference evidence="1" key="1">
    <citation type="journal article" date="2020" name="mSystems">
        <title>Genome- and Community-Level Interaction Insights into Carbon Utilization and Element Cycling Functions of Hydrothermarchaeota in Hydrothermal Sediment.</title>
        <authorList>
            <person name="Zhou Z."/>
            <person name="Liu Y."/>
            <person name="Xu W."/>
            <person name="Pan J."/>
            <person name="Luo Z.H."/>
            <person name="Li M."/>
        </authorList>
    </citation>
    <scope>NUCLEOTIDE SEQUENCE [LARGE SCALE GENOMIC DNA]</scope>
    <source>
        <strain evidence="1">SpSt-1235</strain>
    </source>
</reference>
<accession>A0A7C2M3F4</accession>
<organism evidence="1">
    <name type="scientific">Salinimicrobium catena</name>
    <dbReference type="NCBI Taxonomy" id="390640"/>
    <lineage>
        <taxon>Bacteria</taxon>
        <taxon>Pseudomonadati</taxon>
        <taxon>Bacteroidota</taxon>
        <taxon>Flavobacteriia</taxon>
        <taxon>Flavobacteriales</taxon>
        <taxon>Flavobacteriaceae</taxon>
        <taxon>Salinimicrobium</taxon>
    </lineage>
</organism>
<sequence length="76" mass="8890">IGIDTDLFFTSEENRETYRGLKKVKKQVSYSEIVSPHGHDAFLIEFGQLEKILAPIFNPEKNQKNEKDTYSTVWNR</sequence>
<protein>
    <recommendedName>
        <fullName evidence="2">Homoserine O-acetyltransferase</fullName>
    </recommendedName>
</protein>
<dbReference type="Proteomes" id="UP000885753">
    <property type="component" value="Unassembled WGS sequence"/>
</dbReference>